<evidence type="ECO:0000259" key="1">
    <source>
        <dbReference type="SMART" id="SM01359"/>
    </source>
</evidence>
<gene>
    <name evidence="2" type="ORF">AFUS01_LOCUS24192</name>
</gene>
<name>A0A8J2PFY7_9HEXA</name>
<reference evidence="2" key="1">
    <citation type="submission" date="2021-06" db="EMBL/GenBank/DDBJ databases">
        <authorList>
            <person name="Hodson N. C."/>
            <person name="Mongue J. A."/>
            <person name="Jaron S. K."/>
        </authorList>
    </citation>
    <scope>NUCLEOTIDE SEQUENCE</scope>
</reference>
<feature type="non-terminal residue" evidence="2">
    <location>
        <position position="250"/>
    </location>
</feature>
<accession>A0A8J2PFY7</accession>
<comment type="caution">
    <text evidence="2">The sequence shown here is derived from an EMBL/GenBank/DDBJ whole genome shotgun (WGS) entry which is preliminary data.</text>
</comment>
<sequence length="250" mass="27742">HYSPRNRNIRVTSSTSSPKVGEYIVFHVRGNFMMDRFSYVVMAKGVILLSNTETMDATIRTFAISVSPEMAPAATIVVYHVSKYADVVTDSLTFPVNAISRNNFTVAINNKKEKTNNLVEVIIRGQPGAYVGLSGLDSAFYTMQAGNDISFAQVLKSMITFDEDSNGTLIHKWISREGLPDEVVYFSKHSYGVDANRTFEYTGLVVFTDILIPRKQDSCNTTAGMYPCLSSSGSGNECFRLDQKCNGFRD</sequence>
<dbReference type="Proteomes" id="UP000708208">
    <property type="component" value="Unassembled WGS sequence"/>
</dbReference>
<dbReference type="PANTHER" id="PTHR11412:SF172">
    <property type="entry name" value="LD23292P"/>
    <property type="match status" value="1"/>
</dbReference>
<dbReference type="PANTHER" id="PTHR11412">
    <property type="entry name" value="MACROGLOBULIN / COMPLEMENT"/>
    <property type="match status" value="1"/>
</dbReference>
<evidence type="ECO:0000313" key="2">
    <source>
        <dbReference type="EMBL" id="CAG7785575.1"/>
    </source>
</evidence>
<evidence type="ECO:0000313" key="3">
    <source>
        <dbReference type="Proteomes" id="UP000708208"/>
    </source>
</evidence>
<dbReference type="InterPro" id="IPR050473">
    <property type="entry name" value="A2M/Complement_sys"/>
</dbReference>
<feature type="domain" description="Alpha-2-macroglobulin bait region" evidence="1">
    <location>
        <begin position="9"/>
        <end position="143"/>
    </location>
</feature>
<protein>
    <recommendedName>
        <fullName evidence="1">Alpha-2-macroglobulin bait region domain-containing protein</fullName>
    </recommendedName>
</protein>
<dbReference type="AlphaFoldDB" id="A0A8J2PFY7"/>
<dbReference type="InterPro" id="IPR011625">
    <property type="entry name" value="A2M_N_BRD"/>
</dbReference>
<feature type="non-terminal residue" evidence="2">
    <location>
        <position position="1"/>
    </location>
</feature>
<proteinExistence type="predicted"/>
<dbReference type="OrthoDB" id="6359008at2759"/>
<organism evidence="2 3">
    <name type="scientific">Allacma fusca</name>
    <dbReference type="NCBI Taxonomy" id="39272"/>
    <lineage>
        <taxon>Eukaryota</taxon>
        <taxon>Metazoa</taxon>
        <taxon>Ecdysozoa</taxon>
        <taxon>Arthropoda</taxon>
        <taxon>Hexapoda</taxon>
        <taxon>Collembola</taxon>
        <taxon>Symphypleona</taxon>
        <taxon>Sminthuridae</taxon>
        <taxon>Allacma</taxon>
    </lineage>
</organism>
<keyword evidence="3" id="KW-1185">Reference proteome</keyword>
<dbReference type="SMART" id="SM01359">
    <property type="entry name" value="A2M_N_2"/>
    <property type="match status" value="1"/>
</dbReference>
<dbReference type="Pfam" id="PF07703">
    <property type="entry name" value="A2M_BRD"/>
    <property type="match status" value="1"/>
</dbReference>
<dbReference type="EMBL" id="CAJVCH010299142">
    <property type="protein sequence ID" value="CAG7785575.1"/>
    <property type="molecule type" value="Genomic_DNA"/>
</dbReference>